<dbReference type="KEGG" id="trg:TRUGW13939_09448"/>
<dbReference type="PANTHER" id="PTHR24287">
    <property type="entry name" value="P450, PUTATIVE (EUROFUNG)-RELATED"/>
    <property type="match status" value="1"/>
</dbReference>
<dbReference type="GO" id="GO:0005506">
    <property type="term" value="F:iron ion binding"/>
    <property type="evidence" value="ECO:0007669"/>
    <property type="project" value="InterPro"/>
</dbReference>
<gene>
    <name evidence="9" type="ORF">TRUGW13939_09448</name>
</gene>
<dbReference type="Gene3D" id="1.10.630.10">
    <property type="entry name" value="Cytochrome P450"/>
    <property type="match status" value="1"/>
</dbReference>
<dbReference type="GeneID" id="55996931"/>
<evidence type="ECO:0008006" key="11">
    <source>
        <dbReference type="Google" id="ProtNLM"/>
    </source>
</evidence>
<dbReference type="PRINTS" id="PR00465">
    <property type="entry name" value="EP450IV"/>
</dbReference>
<accession>A0A7H8R7D8</accession>
<evidence type="ECO:0000256" key="7">
    <source>
        <dbReference type="PIRSR" id="PIRSR602403-1"/>
    </source>
</evidence>
<reference evidence="10" key="1">
    <citation type="submission" date="2020-06" db="EMBL/GenBank/DDBJ databases">
        <title>A chromosome-scale genome assembly of Talaromyces rugulosus W13939.</title>
        <authorList>
            <person name="Wang B."/>
            <person name="Guo L."/>
            <person name="Ye K."/>
            <person name="Wang L."/>
        </authorList>
    </citation>
    <scope>NUCLEOTIDE SEQUENCE [LARGE SCALE GENOMIC DNA]</scope>
    <source>
        <strain evidence="10">W13939</strain>
    </source>
</reference>
<evidence type="ECO:0000256" key="5">
    <source>
        <dbReference type="ARBA" id="ARBA00023004"/>
    </source>
</evidence>
<keyword evidence="10" id="KW-1185">Reference proteome</keyword>
<keyword evidence="3 7" id="KW-0479">Metal-binding</keyword>
<dbReference type="SUPFAM" id="SSF48264">
    <property type="entry name" value="Cytochrome P450"/>
    <property type="match status" value="1"/>
</dbReference>
<dbReference type="InterPro" id="IPR002403">
    <property type="entry name" value="Cyt_P450_E_grp-IV"/>
</dbReference>
<sequence>MADFSWATSILVAVITLVLSRKLLSFVSFSARSRRNGCKAPARYPHKDPILGLDYFMTQMKERKEGNSLAGQRDRFARLGHTYEVNSWGTRTIQTMDPQNIHEVLVTSFDKFGVQEMRLSVGMPFLGPGVFSTDGRYWAISRKMIKPAFSVNPFISDFEAFDVHVDRMLKRLPRDGSTIELQSLLKFMYLDHSTAMIFGKSTDILLQKTLDESSSELLETYSAAVSRLGLRILLGRLWIFNAWDKAYEALARRIHAVIDKYIDEAIERRRRRRENPLGQPDPYQRSIVDSLLAISGIREEVRDQLVNIFLPARDAAAVGLSACLFHLARHPDVWNKLRAEVLSIQGPLTRQALLSLPYMQAVLNESLRLNSPAAGNRRRCTQDCVLPTGGGRDGKSPVFVSKGDGIEVVMGAMHYDQEIWGPDADKFRPERWLEGSAEELSSFYMPFSIGKRICPGKDLTLAENAYVIARLMRQFKSLENHDPVMEFVELSKLTTESRNGVLVGLILEDAS</sequence>
<dbReference type="PROSITE" id="PS00086">
    <property type="entry name" value="CYTOCHROME_P450"/>
    <property type="match status" value="1"/>
</dbReference>
<feature type="binding site" description="axial binding residue" evidence="7">
    <location>
        <position position="454"/>
    </location>
    <ligand>
        <name>heme</name>
        <dbReference type="ChEBI" id="CHEBI:30413"/>
    </ligand>
    <ligandPart>
        <name>Fe</name>
        <dbReference type="ChEBI" id="CHEBI:18248"/>
    </ligandPart>
</feature>
<evidence type="ECO:0000256" key="8">
    <source>
        <dbReference type="RuleBase" id="RU000461"/>
    </source>
</evidence>
<name>A0A7H8R7D8_TALRU</name>
<evidence type="ECO:0000256" key="2">
    <source>
        <dbReference type="ARBA" id="ARBA00010617"/>
    </source>
</evidence>
<dbReference type="GO" id="GO:0004497">
    <property type="term" value="F:monooxygenase activity"/>
    <property type="evidence" value="ECO:0007669"/>
    <property type="project" value="UniProtKB-KW"/>
</dbReference>
<dbReference type="GO" id="GO:0020037">
    <property type="term" value="F:heme binding"/>
    <property type="evidence" value="ECO:0007669"/>
    <property type="project" value="InterPro"/>
</dbReference>
<dbReference type="GO" id="GO:0016705">
    <property type="term" value="F:oxidoreductase activity, acting on paired donors, with incorporation or reduction of molecular oxygen"/>
    <property type="evidence" value="ECO:0007669"/>
    <property type="project" value="InterPro"/>
</dbReference>
<organism evidence="9 10">
    <name type="scientific">Talaromyces rugulosus</name>
    <name type="common">Penicillium rugulosum</name>
    <dbReference type="NCBI Taxonomy" id="121627"/>
    <lineage>
        <taxon>Eukaryota</taxon>
        <taxon>Fungi</taxon>
        <taxon>Dikarya</taxon>
        <taxon>Ascomycota</taxon>
        <taxon>Pezizomycotina</taxon>
        <taxon>Eurotiomycetes</taxon>
        <taxon>Eurotiomycetidae</taxon>
        <taxon>Eurotiales</taxon>
        <taxon>Trichocomaceae</taxon>
        <taxon>Talaromyces</taxon>
        <taxon>Talaromyces sect. Islandici</taxon>
    </lineage>
</organism>
<dbReference type="OrthoDB" id="1470350at2759"/>
<evidence type="ECO:0000256" key="1">
    <source>
        <dbReference type="ARBA" id="ARBA00001971"/>
    </source>
</evidence>
<evidence type="ECO:0000256" key="4">
    <source>
        <dbReference type="ARBA" id="ARBA00023002"/>
    </source>
</evidence>
<keyword evidence="6 8" id="KW-0503">Monooxygenase</keyword>
<keyword evidence="4 8" id="KW-0560">Oxidoreductase</keyword>
<evidence type="ECO:0000313" key="10">
    <source>
        <dbReference type="Proteomes" id="UP000509510"/>
    </source>
</evidence>
<evidence type="ECO:0000256" key="6">
    <source>
        <dbReference type="ARBA" id="ARBA00023033"/>
    </source>
</evidence>
<comment type="similarity">
    <text evidence="2 8">Belongs to the cytochrome P450 family.</text>
</comment>
<dbReference type="Pfam" id="PF00067">
    <property type="entry name" value="p450"/>
    <property type="match status" value="1"/>
</dbReference>
<dbReference type="Proteomes" id="UP000509510">
    <property type="component" value="Chromosome V"/>
</dbReference>
<dbReference type="InterPro" id="IPR001128">
    <property type="entry name" value="Cyt_P450"/>
</dbReference>
<evidence type="ECO:0000313" key="9">
    <source>
        <dbReference type="EMBL" id="QKX62289.1"/>
    </source>
</evidence>
<comment type="cofactor">
    <cofactor evidence="1 7">
        <name>heme</name>
        <dbReference type="ChEBI" id="CHEBI:30413"/>
    </cofactor>
</comment>
<dbReference type="EMBL" id="CP055902">
    <property type="protein sequence ID" value="QKX62289.1"/>
    <property type="molecule type" value="Genomic_DNA"/>
</dbReference>
<keyword evidence="5 7" id="KW-0408">Iron</keyword>
<dbReference type="InterPro" id="IPR017972">
    <property type="entry name" value="Cyt_P450_CS"/>
</dbReference>
<keyword evidence="7 8" id="KW-0349">Heme</keyword>
<dbReference type="InterPro" id="IPR036396">
    <property type="entry name" value="Cyt_P450_sf"/>
</dbReference>
<dbReference type="InterPro" id="IPR047146">
    <property type="entry name" value="Cyt_P450_E_CYP52_fungi"/>
</dbReference>
<evidence type="ECO:0000256" key="3">
    <source>
        <dbReference type="ARBA" id="ARBA00022723"/>
    </source>
</evidence>
<dbReference type="PRINTS" id="PR00385">
    <property type="entry name" value="P450"/>
</dbReference>
<dbReference type="PANTHER" id="PTHR24287:SF19">
    <property type="entry name" value="CYTOCHROME P450"/>
    <property type="match status" value="1"/>
</dbReference>
<dbReference type="AlphaFoldDB" id="A0A7H8R7D8"/>
<dbReference type="RefSeq" id="XP_035348463.1">
    <property type="nucleotide sequence ID" value="XM_035492570.1"/>
</dbReference>
<protein>
    <recommendedName>
        <fullName evidence="11">Cytochrome P450</fullName>
    </recommendedName>
</protein>
<proteinExistence type="inferred from homology"/>